<protein>
    <recommendedName>
        <fullName evidence="3">Intein C-terminal splicing domain-containing protein</fullName>
    </recommendedName>
</protein>
<keyword evidence="2" id="KW-1185">Reference proteome</keyword>
<evidence type="ECO:0000313" key="2">
    <source>
        <dbReference type="Proteomes" id="UP000536909"/>
    </source>
</evidence>
<dbReference type="RefSeq" id="WP_184117686.1">
    <property type="nucleotide sequence ID" value="NZ_JACHFV010000031.1"/>
</dbReference>
<gene>
    <name evidence="1" type="ORF">HNQ10_004367</name>
</gene>
<evidence type="ECO:0008006" key="3">
    <source>
        <dbReference type="Google" id="ProtNLM"/>
    </source>
</evidence>
<dbReference type="SUPFAM" id="SSF51294">
    <property type="entry name" value="Hedgehog/intein (Hint) domain"/>
    <property type="match status" value="1"/>
</dbReference>
<accession>A0ABR6MZW8</accession>
<dbReference type="EMBL" id="JACHFV010000031">
    <property type="protein sequence ID" value="MBB5297494.1"/>
    <property type="molecule type" value="Genomic_DNA"/>
</dbReference>
<reference evidence="1 2" key="1">
    <citation type="submission" date="2020-08" db="EMBL/GenBank/DDBJ databases">
        <title>Genomic Encyclopedia of Type Strains, Phase IV (KMG-IV): sequencing the most valuable type-strain genomes for metagenomic binning, comparative biology and taxonomic classification.</title>
        <authorList>
            <person name="Goeker M."/>
        </authorList>
    </citation>
    <scope>NUCLEOTIDE SEQUENCE [LARGE SCALE GENOMIC DNA]</scope>
    <source>
        <strain evidence="1 2">DSM 105434</strain>
    </source>
</reference>
<evidence type="ECO:0000313" key="1">
    <source>
        <dbReference type="EMBL" id="MBB5297494.1"/>
    </source>
</evidence>
<sequence length="178" mass="19212">KIGDKIKQADGTTGVVANVVTLGQTREMFNLTVSEAHTFYVGRDGWLVHNGGNGISSVPKGYILYHYTDEAGAKAIMESGKLLPDARGRVFLTPDQVPASHAKDALFAGNPRYAGKGAYVIEVRVLPETGLGFDPTKATQYNELVHNGTLRNGRQIEIVSASRNTFTEYVSRVASVCP</sequence>
<dbReference type="NCBIfam" id="TIGR01443">
    <property type="entry name" value="intein_Cterm"/>
    <property type="match status" value="1"/>
</dbReference>
<organism evidence="1 2">
    <name type="scientific">Deinococcus metallilatus</name>
    <dbReference type="NCBI Taxonomy" id="1211322"/>
    <lineage>
        <taxon>Bacteria</taxon>
        <taxon>Thermotogati</taxon>
        <taxon>Deinococcota</taxon>
        <taxon>Deinococci</taxon>
        <taxon>Deinococcales</taxon>
        <taxon>Deinococcaceae</taxon>
        <taxon>Deinococcus</taxon>
    </lineage>
</organism>
<dbReference type="InterPro" id="IPR030934">
    <property type="entry name" value="Intein_C"/>
</dbReference>
<feature type="non-terminal residue" evidence="1">
    <location>
        <position position="1"/>
    </location>
</feature>
<dbReference type="InterPro" id="IPR036844">
    <property type="entry name" value="Hint_dom_sf"/>
</dbReference>
<name>A0ABR6MZW8_9DEIO</name>
<dbReference type="Gene3D" id="2.170.16.10">
    <property type="entry name" value="Hedgehog/Intein (Hint) domain"/>
    <property type="match status" value="1"/>
</dbReference>
<proteinExistence type="predicted"/>
<dbReference type="Proteomes" id="UP000536909">
    <property type="component" value="Unassembled WGS sequence"/>
</dbReference>
<comment type="caution">
    <text evidence="1">The sequence shown here is derived from an EMBL/GenBank/DDBJ whole genome shotgun (WGS) entry which is preliminary data.</text>
</comment>